<comment type="caution">
    <text evidence="2">The sequence shown here is derived from an EMBL/GenBank/DDBJ whole genome shotgun (WGS) entry which is preliminary data.</text>
</comment>
<gene>
    <name evidence="2" type="ORF">H0921_05065</name>
</gene>
<feature type="transmembrane region" description="Helical" evidence="1">
    <location>
        <begin position="133"/>
        <end position="151"/>
    </location>
</feature>
<dbReference type="RefSeq" id="WP_194536949.1">
    <property type="nucleotide sequence ID" value="NZ_JACEFB010000002.1"/>
</dbReference>
<keyword evidence="3" id="KW-1185">Reference proteome</keyword>
<feature type="transmembrane region" description="Helical" evidence="1">
    <location>
        <begin position="107"/>
        <end position="127"/>
    </location>
</feature>
<feature type="transmembrane region" description="Helical" evidence="1">
    <location>
        <begin position="59"/>
        <end position="77"/>
    </location>
</feature>
<name>A0A7V9AAV8_9BACT</name>
<dbReference type="Proteomes" id="UP000542342">
    <property type="component" value="Unassembled WGS sequence"/>
</dbReference>
<keyword evidence="1" id="KW-0812">Transmembrane</keyword>
<evidence type="ECO:0000256" key="1">
    <source>
        <dbReference type="SAM" id="Phobius"/>
    </source>
</evidence>
<accession>A0A7V9AAV8</accession>
<protein>
    <submittedName>
        <fullName evidence="2">Uncharacterized protein</fullName>
    </submittedName>
</protein>
<dbReference type="EMBL" id="JACEFB010000002">
    <property type="protein sequence ID" value="MBA2225531.1"/>
    <property type="molecule type" value="Genomic_DNA"/>
</dbReference>
<evidence type="ECO:0000313" key="3">
    <source>
        <dbReference type="Proteomes" id="UP000542342"/>
    </source>
</evidence>
<proteinExistence type="predicted"/>
<reference evidence="2 3" key="1">
    <citation type="submission" date="2020-07" db="EMBL/GenBank/DDBJ databases">
        <title>Thermogemmata thermophila gen. nov., sp. nov., a novel moderate thermophilic planctomycete from a Kamchatka hot spring.</title>
        <authorList>
            <person name="Elcheninov A.G."/>
            <person name="Podosokorskaya O.A."/>
            <person name="Kovaleva O.L."/>
            <person name="Novikov A."/>
            <person name="Bonch-Osmolovskaya E.A."/>
            <person name="Toshchakov S.V."/>
            <person name="Kublanov I.V."/>
        </authorList>
    </citation>
    <scope>NUCLEOTIDE SEQUENCE [LARGE SCALE GENOMIC DNA]</scope>
    <source>
        <strain evidence="2 3">2918</strain>
    </source>
</reference>
<sequence>MEHDTAAVVHLPRSAAEAVPPWPTPLVVRLAVSGLLINGIAAVLGGIHYLVSFPPWLDGVRVLLVLAGCILTGAALSWRAEVWWTWGLAAATALVGWAGLPETWDSYRLVLGVAVAVALGGALLLAVPKTWRLAAISLYLLFHFGGIFLATTSPHTHNYPAPMVTIQLYTRLYHPYLQFIYMRNAYHFYSPEPGPASLLVFLLRTDTGQHVQAVDPQTGNPYERKVYKHQWVVMPRRPDDVRDPLGLSYYRRLSLTEQLARGSPGVIVPEIFEKSEVQARRMTRLGLIPLHPTEPIGLQYRLPNSDVMRYLLPSYASHVILYHTPDVQTAARTTVKIYRLEHRTLRVETFAARQPDGSYASPFHPTTYLPFFMGEFDANGELIHPQDELLNWLVPVMPREPRPNDPDDPFRKTYLDYMSVHALDLTPQQVLRADESAGEVFNWSLLR</sequence>
<dbReference type="AlphaFoldDB" id="A0A7V9AAV8"/>
<feature type="transmembrane region" description="Helical" evidence="1">
    <location>
        <begin position="26"/>
        <end position="47"/>
    </location>
</feature>
<organism evidence="2 3">
    <name type="scientific">Thermogemmata fonticola</name>
    <dbReference type="NCBI Taxonomy" id="2755323"/>
    <lineage>
        <taxon>Bacteria</taxon>
        <taxon>Pseudomonadati</taxon>
        <taxon>Planctomycetota</taxon>
        <taxon>Planctomycetia</taxon>
        <taxon>Gemmatales</taxon>
        <taxon>Gemmataceae</taxon>
        <taxon>Thermogemmata</taxon>
    </lineage>
</organism>
<evidence type="ECO:0000313" key="2">
    <source>
        <dbReference type="EMBL" id="MBA2225531.1"/>
    </source>
</evidence>
<keyword evidence="1" id="KW-0472">Membrane</keyword>
<feature type="transmembrane region" description="Helical" evidence="1">
    <location>
        <begin position="83"/>
        <end position="100"/>
    </location>
</feature>
<keyword evidence="1" id="KW-1133">Transmembrane helix</keyword>